<keyword evidence="2" id="KW-1185">Reference proteome</keyword>
<gene>
    <name evidence="1" type="ORF">M5K25_009559</name>
</gene>
<dbReference type="AlphaFoldDB" id="A0ABD0VD45"/>
<evidence type="ECO:0000313" key="1">
    <source>
        <dbReference type="EMBL" id="KAL0920422.1"/>
    </source>
</evidence>
<dbReference type="PANTHER" id="PTHR48045:SF37">
    <property type="entry name" value="UDP-GLYCOSYLTRANSFERASE 92A1-LIKE"/>
    <property type="match status" value="1"/>
</dbReference>
<reference evidence="1 2" key="1">
    <citation type="journal article" date="2024" name="Plant Biotechnol. J.">
        <title>Dendrobium thyrsiflorum genome and its molecular insights into genes involved in important horticultural traits.</title>
        <authorList>
            <person name="Chen B."/>
            <person name="Wang J.Y."/>
            <person name="Zheng P.J."/>
            <person name="Li K.L."/>
            <person name="Liang Y.M."/>
            <person name="Chen X.F."/>
            <person name="Zhang C."/>
            <person name="Zhao X."/>
            <person name="He X."/>
            <person name="Zhang G.Q."/>
            <person name="Liu Z.J."/>
            <person name="Xu Q."/>
        </authorList>
    </citation>
    <scope>NUCLEOTIDE SEQUENCE [LARGE SCALE GENOMIC DNA]</scope>
    <source>
        <strain evidence="1">GZMU011</strain>
    </source>
</reference>
<dbReference type="EMBL" id="JANQDX010000008">
    <property type="protein sequence ID" value="KAL0920422.1"/>
    <property type="molecule type" value="Genomic_DNA"/>
</dbReference>
<organism evidence="1 2">
    <name type="scientific">Dendrobium thyrsiflorum</name>
    <name type="common">Pinecone-like raceme dendrobium</name>
    <name type="synonym">Orchid</name>
    <dbReference type="NCBI Taxonomy" id="117978"/>
    <lineage>
        <taxon>Eukaryota</taxon>
        <taxon>Viridiplantae</taxon>
        <taxon>Streptophyta</taxon>
        <taxon>Embryophyta</taxon>
        <taxon>Tracheophyta</taxon>
        <taxon>Spermatophyta</taxon>
        <taxon>Magnoliopsida</taxon>
        <taxon>Liliopsida</taxon>
        <taxon>Asparagales</taxon>
        <taxon>Orchidaceae</taxon>
        <taxon>Epidendroideae</taxon>
        <taxon>Malaxideae</taxon>
        <taxon>Dendrobiinae</taxon>
        <taxon>Dendrobium</taxon>
    </lineage>
</organism>
<sequence length="105" mass="11709">MESLNRGVPVIGWPVESEQFYNSMMMVAEMGVGMEMARGAMGEVDAGKVERVVRMVMEGEKGKDMRKRAARCGEMIRAAMEEEGKKKGSSVRAIDEVFELAMRKT</sequence>
<dbReference type="PANTHER" id="PTHR48045">
    <property type="entry name" value="UDP-GLYCOSYLTRANSFERASE 72B1"/>
    <property type="match status" value="1"/>
</dbReference>
<accession>A0ABD0VD45</accession>
<name>A0ABD0VD45_DENTH</name>
<protein>
    <submittedName>
        <fullName evidence="1">Uncharacterized protein</fullName>
    </submittedName>
</protein>
<dbReference type="Proteomes" id="UP001552299">
    <property type="component" value="Unassembled WGS sequence"/>
</dbReference>
<dbReference type="SUPFAM" id="SSF53756">
    <property type="entry name" value="UDP-Glycosyltransferase/glycogen phosphorylase"/>
    <property type="match status" value="1"/>
</dbReference>
<evidence type="ECO:0000313" key="2">
    <source>
        <dbReference type="Proteomes" id="UP001552299"/>
    </source>
</evidence>
<dbReference type="Gene3D" id="3.40.50.2000">
    <property type="entry name" value="Glycogen Phosphorylase B"/>
    <property type="match status" value="1"/>
</dbReference>
<comment type="caution">
    <text evidence="1">The sequence shown here is derived from an EMBL/GenBank/DDBJ whole genome shotgun (WGS) entry which is preliminary data.</text>
</comment>
<proteinExistence type="predicted"/>